<organism evidence="2 3">
    <name type="scientific">Paraburkholderia strydomiana</name>
    <dbReference type="NCBI Taxonomy" id="1245417"/>
    <lineage>
        <taxon>Bacteria</taxon>
        <taxon>Pseudomonadati</taxon>
        <taxon>Pseudomonadota</taxon>
        <taxon>Betaproteobacteria</taxon>
        <taxon>Burkholderiales</taxon>
        <taxon>Burkholderiaceae</taxon>
        <taxon>Paraburkholderia</taxon>
    </lineage>
</organism>
<keyword evidence="3" id="KW-1185">Reference proteome</keyword>
<dbReference type="Gene3D" id="2.40.160.60">
    <property type="entry name" value="Outer membrane protein transport protein (OMPP1/FadL/TodX)"/>
    <property type="match status" value="1"/>
</dbReference>
<dbReference type="SUPFAM" id="SSF56935">
    <property type="entry name" value="Porins"/>
    <property type="match status" value="1"/>
</dbReference>
<feature type="signal peptide" evidence="1">
    <location>
        <begin position="1"/>
        <end position="31"/>
    </location>
</feature>
<protein>
    <recommendedName>
        <fullName evidence="4">Long-chain fatty acid transport protein</fullName>
    </recommendedName>
</protein>
<evidence type="ECO:0000313" key="3">
    <source>
        <dbReference type="Proteomes" id="UP001629392"/>
    </source>
</evidence>
<accession>A0ABW9ESD7</accession>
<dbReference type="RefSeq" id="WP_408158110.1">
    <property type="nucleotide sequence ID" value="NZ_JAQQCL010000066.1"/>
</dbReference>
<dbReference type="Proteomes" id="UP001629392">
    <property type="component" value="Unassembled WGS sequence"/>
</dbReference>
<reference evidence="2 3" key="1">
    <citation type="journal article" date="2024" name="Chem. Sci.">
        <title>Discovery of megapolipeptins by genome mining of a Burkholderiales bacteria collection.</title>
        <authorList>
            <person name="Paulo B.S."/>
            <person name="Recchia M.J.J."/>
            <person name="Lee S."/>
            <person name="Fergusson C.H."/>
            <person name="Romanowski S.B."/>
            <person name="Hernandez A."/>
            <person name="Krull N."/>
            <person name="Liu D.Y."/>
            <person name="Cavanagh H."/>
            <person name="Bos A."/>
            <person name="Gray C.A."/>
            <person name="Murphy B.T."/>
            <person name="Linington R.G."/>
            <person name="Eustaquio A.S."/>
        </authorList>
    </citation>
    <scope>NUCLEOTIDE SEQUENCE [LARGE SCALE GENOMIC DNA]</scope>
    <source>
        <strain evidence="2 3">RL17-350-BIC-E</strain>
    </source>
</reference>
<sequence length="173" mass="17711">MNIMMNSIQRQRTVFLLSGIALAISTPNAFATDGIYFTGNGAISSGMGGAAIALPQDVASAVDNPAGLAELGARVDFYGTLIPLTADSTFGSTGNHLFSSRVIVSPGLGLNYQIAPQWTFGVAVTGAGAASNYGRPVLPVPGAGDAKASLIVVNTSRRSPISPCQVCLLARRL</sequence>
<proteinExistence type="predicted"/>
<keyword evidence="1" id="KW-0732">Signal</keyword>
<evidence type="ECO:0000313" key="2">
    <source>
        <dbReference type="EMBL" id="MFM0721946.1"/>
    </source>
</evidence>
<name>A0ABW9ESD7_9BURK</name>
<feature type="chain" id="PRO_5045734976" description="Long-chain fatty acid transport protein" evidence="1">
    <location>
        <begin position="32"/>
        <end position="173"/>
    </location>
</feature>
<comment type="caution">
    <text evidence="2">The sequence shown here is derived from an EMBL/GenBank/DDBJ whole genome shotgun (WGS) entry which is preliminary data.</text>
</comment>
<evidence type="ECO:0000256" key="1">
    <source>
        <dbReference type="SAM" id="SignalP"/>
    </source>
</evidence>
<gene>
    <name evidence="2" type="ORF">PQQ73_37300</name>
</gene>
<evidence type="ECO:0008006" key="4">
    <source>
        <dbReference type="Google" id="ProtNLM"/>
    </source>
</evidence>
<dbReference type="EMBL" id="JAQQCL010000066">
    <property type="protein sequence ID" value="MFM0721946.1"/>
    <property type="molecule type" value="Genomic_DNA"/>
</dbReference>